<accession>A0AAW8FTT5</accession>
<sequence length="33" mass="3757">MRGVQPPELPEPSELLGLWRLVSYHDEDAEGVH</sequence>
<dbReference type="Proteomes" id="UP001234216">
    <property type="component" value="Unassembled WGS sequence"/>
</dbReference>
<evidence type="ECO:0000313" key="2">
    <source>
        <dbReference type="Proteomes" id="UP001234216"/>
    </source>
</evidence>
<gene>
    <name evidence="1" type="ORF">QFZ22_009634</name>
</gene>
<comment type="caution">
    <text evidence="1">The sequence shown here is derived from an EMBL/GenBank/DDBJ whole genome shotgun (WGS) entry which is preliminary data.</text>
</comment>
<dbReference type="AlphaFoldDB" id="A0AAW8FTT5"/>
<proteinExistence type="predicted"/>
<name>A0AAW8FTT5_9ACTN</name>
<evidence type="ECO:0008006" key="3">
    <source>
        <dbReference type="Google" id="ProtNLM"/>
    </source>
</evidence>
<evidence type="ECO:0000313" key="1">
    <source>
        <dbReference type="EMBL" id="MDQ0913562.1"/>
    </source>
</evidence>
<reference evidence="1" key="1">
    <citation type="submission" date="2023-07" db="EMBL/GenBank/DDBJ databases">
        <title>Comparative genomics of wheat-associated soil bacteria to identify genetic determinants of phenazine resistance.</title>
        <authorList>
            <person name="Mouncey N."/>
        </authorList>
    </citation>
    <scope>NUCLEOTIDE SEQUENCE</scope>
    <source>
        <strain evidence="1">V4I22</strain>
    </source>
</reference>
<dbReference type="EMBL" id="JAUSZV010000006">
    <property type="protein sequence ID" value="MDQ0913562.1"/>
    <property type="molecule type" value="Genomic_DNA"/>
</dbReference>
<organism evidence="1 2">
    <name type="scientific">Streptomyces canus</name>
    <dbReference type="NCBI Taxonomy" id="58343"/>
    <lineage>
        <taxon>Bacteria</taxon>
        <taxon>Bacillati</taxon>
        <taxon>Actinomycetota</taxon>
        <taxon>Actinomycetes</taxon>
        <taxon>Kitasatosporales</taxon>
        <taxon>Streptomycetaceae</taxon>
        <taxon>Streptomyces</taxon>
        <taxon>Streptomyces aurantiacus group</taxon>
    </lineage>
</organism>
<protein>
    <recommendedName>
        <fullName evidence="3">Lipocalin-like domain-containing protein</fullName>
    </recommendedName>
</protein>